<organism evidence="3 4">
    <name type="scientific">Deinococcus puniceus</name>
    <dbReference type="NCBI Taxonomy" id="1182568"/>
    <lineage>
        <taxon>Bacteria</taxon>
        <taxon>Thermotogati</taxon>
        <taxon>Deinococcota</taxon>
        <taxon>Deinococci</taxon>
        <taxon>Deinococcales</taxon>
        <taxon>Deinococcaceae</taxon>
        <taxon>Deinococcus</taxon>
    </lineage>
</organism>
<protein>
    <submittedName>
        <fullName evidence="3">DNA-binding protein</fullName>
    </submittedName>
</protein>
<keyword evidence="4" id="KW-1185">Reference proteome</keyword>
<dbReference type="KEGG" id="dpu:SU48_01715"/>
<gene>
    <name evidence="3" type="ORF">SU48_01715</name>
</gene>
<keyword evidence="1" id="KW-1133">Transmembrane helix</keyword>
<dbReference type="PATRIC" id="fig|1182568.3.peg.358"/>
<dbReference type="Pfam" id="PF12867">
    <property type="entry name" value="DinB_2"/>
    <property type="match status" value="1"/>
</dbReference>
<dbReference type="SUPFAM" id="SSF109854">
    <property type="entry name" value="DinB/YfiT-like putative metalloenzymes"/>
    <property type="match status" value="1"/>
</dbReference>
<dbReference type="InterPro" id="IPR024775">
    <property type="entry name" value="DinB-like"/>
</dbReference>
<dbReference type="EMBL" id="CP011387">
    <property type="protein sequence ID" value="ANE42683.1"/>
    <property type="molecule type" value="Genomic_DNA"/>
</dbReference>
<dbReference type="GO" id="GO:0003677">
    <property type="term" value="F:DNA binding"/>
    <property type="evidence" value="ECO:0007669"/>
    <property type="project" value="UniProtKB-KW"/>
</dbReference>
<evidence type="ECO:0000313" key="4">
    <source>
        <dbReference type="Proteomes" id="UP000077363"/>
    </source>
</evidence>
<feature type="domain" description="DinB-like" evidence="2">
    <location>
        <begin position="89"/>
        <end position="183"/>
    </location>
</feature>
<dbReference type="AlphaFoldDB" id="A0A172T786"/>
<dbReference type="Proteomes" id="UP000077363">
    <property type="component" value="Chromosome"/>
</dbReference>
<proteinExistence type="predicted"/>
<dbReference type="InterPro" id="IPR034660">
    <property type="entry name" value="DinB/YfiT-like"/>
</dbReference>
<name>A0A172T786_9DEIO</name>
<evidence type="ECO:0000256" key="1">
    <source>
        <dbReference type="SAM" id="Phobius"/>
    </source>
</evidence>
<feature type="transmembrane region" description="Helical" evidence="1">
    <location>
        <begin position="6"/>
        <end position="28"/>
    </location>
</feature>
<dbReference type="OrthoDB" id="69228at2"/>
<keyword evidence="1" id="KW-0812">Transmembrane</keyword>
<keyword evidence="3" id="KW-0238">DNA-binding</keyword>
<dbReference type="STRING" id="1182568.SU48_01715"/>
<evidence type="ECO:0000313" key="3">
    <source>
        <dbReference type="EMBL" id="ANE42683.1"/>
    </source>
</evidence>
<accession>A0A172T786</accession>
<keyword evidence="1" id="KW-0472">Membrane</keyword>
<reference evidence="3 4" key="1">
    <citation type="submission" date="2015-01" db="EMBL/GenBank/DDBJ databases">
        <title>Deinococcus puniceus/DY1/ whole genome sequencing.</title>
        <authorList>
            <person name="Kim M.K."/>
            <person name="Srinivasan S."/>
            <person name="Lee J.-J."/>
        </authorList>
    </citation>
    <scope>NUCLEOTIDE SEQUENCE [LARGE SCALE GENOMIC DNA]</scope>
    <source>
        <strain evidence="3 4">DY1</strain>
    </source>
</reference>
<evidence type="ECO:0000259" key="2">
    <source>
        <dbReference type="Pfam" id="PF12867"/>
    </source>
</evidence>
<dbReference type="Gene3D" id="1.20.120.450">
    <property type="entry name" value="dinb family like domain"/>
    <property type="match status" value="1"/>
</dbReference>
<dbReference type="RefSeq" id="WP_064013736.1">
    <property type="nucleotide sequence ID" value="NZ_CP011387.1"/>
</dbReference>
<sequence length="196" mass="21124">MTSKPTPALPIVPVVVTVAAVGVAALIARSRSKDGEGVGQQVKGLVAAQLIERPARNASYAALGQGLERGGMMLTGRASRAADMAGNRDVLAHIIGIERWGQNRLRVALGQRPYERDDYGPYRPPSEASLSELQDLLSQTRARSVELARELHAAAPDDDLKIEHNDFGPLTAKGWLQYLTQHADIESRKLKAGRAS</sequence>